<organism evidence="3 4">
    <name type="scientific">Tritrichomonas foetus</name>
    <dbReference type="NCBI Taxonomy" id="1144522"/>
    <lineage>
        <taxon>Eukaryota</taxon>
        <taxon>Metamonada</taxon>
        <taxon>Parabasalia</taxon>
        <taxon>Tritrichomonadida</taxon>
        <taxon>Tritrichomonadidae</taxon>
        <taxon>Tritrichomonas</taxon>
    </lineage>
</organism>
<reference evidence="3" key="1">
    <citation type="submission" date="2016-10" db="EMBL/GenBank/DDBJ databases">
        <authorList>
            <person name="Benchimol M."/>
            <person name="Almeida L.G."/>
            <person name="Vasconcelos A.T."/>
            <person name="Perreira-Neves A."/>
            <person name="Rosa I.A."/>
            <person name="Tasca T."/>
            <person name="Bogo M.R."/>
            <person name="de Souza W."/>
        </authorList>
    </citation>
    <scope>NUCLEOTIDE SEQUENCE [LARGE SCALE GENOMIC DNA]</scope>
    <source>
        <strain evidence="3">K</strain>
    </source>
</reference>
<evidence type="ECO:0000259" key="2">
    <source>
        <dbReference type="SMART" id="SM00884"/>
    </source>
</evidence>
<dbReference type="SUPFAM" id="SSF75632">
    <property type="entry name" value="Cullin homology domain"/>
    <property type="match status" value="1"/>
</dbReference>
<evidence type="ECO:0000256" key="1">
    <source>
        <dbReference type="SAM" id="MobiDB-lite"/>
    </source>
</evidence>
<sequence>MNVRRGRMTAAPPPKTSARGNIPNRAPSFAHTSSSTSSSTSTTTRSNATNAFSVSSRYTFQPSNTNRRLSNTNQSQTQSKANPSNASRNIKTANRTFEVRPSATKSSPPIVPEKELMKAVNAILSHTSSSISFATVFKAARNITTNSFELYDKLKMELINRLDDLDISSIQKLINEWKNFQKEIIQIQSFMKFVGLKSIQDQYNSLPHWKYKELCKQHVNKCMKMGIDLWNSEVHPRALYILHDEIQESIRNLVSNNANCDSLTRELFDLLGLLGHDCVEPIKELFRTSYESLDPHMSDTDRLFYLINETKKLSSVFPINILQPITIIPYMPKLVNGLLEKRFPEALIALKQFLLPEHISKYTTLVNDQMKSVSLPIDYFSLVGYLNFYSSVMYNDAPARTIVSNFISKADSKFPVQFVSVLFGHFDLPSNVKELAPLVPLYAESEQLSTELTRAFLLRLLQKHSTNKEKELAFAKTLNLMFSNEQMRGVYSMLRDYTAFGNFIVMNSTLSNPLVGNDQSKVPPEFEAKMMEELKSYSENYQSRKFVISGAFTIFFVKARWGKNERFITMSALQYLLIQMIQQGNYNFKSTNASLDVLNSALKFLIKSKIAKKVGDKFYICEEPPKEKKMNIFINSINVRFNERQKIIQSHDHTMSIQSVIAKLMKANRRMQETELNTKIIEELSQKFNIRDGDIPKVIDRMIEGDFIERDKSDTRFLVYVP</sequence>
<keyword evidence="4" id="KW-1185">Reference proteome</keyword>
<dbReference type="Proteomes" id="UP000179807">
    <property type="component" value="Unassembled WGS sequence"/>
</dbReference>
<gene>
    <name evidence="3" type="ORF">TRFO_29878</name>
</gene>
<dbReference type="RefSeq" id="XP_068356068.1">
    <property type="nucleotide sequence ID" value="XM_068507025.1"/>
</dbReference>
<dbReference type="InterPro" id="IPR036317">
    <property type="entry name" value="Cullin_homology_sf"/>
</dbReference>
<feature type="region of interest" description="Disordered" evidence="1">
    <location>
        <begin position="1"/>
        <end position="109"/>
    </location>
</feature>
<dbReference type="InterPro" id="IPR036390">
    <property type="entry name" value="WH_DNA-bd_sf"/>
</dbReference>
<dbReference type="InterPro" id="IPR019559">
    <property type="entry name" value="Cullin_neddylation_domain"/>
</dbReference>
<dbReference type="SUPFAM" id="SSF46785">
    <property type="entry name" value="Winged helix' DNA-binding domain"/>
    <property type="match status" value="1"/>
</dbReference>
<dbReference type="InterPro" id="IPR036388">
    <property type="entry name" value="WH-like_DNA-bd_sf"/>
</dbReference>
<feature type="domain" description="Cullin neddylation" evidence="2">
    <location>
        <begin position="649"/>
        <end position="716"/>
    </location>
</feature>
<evidence type="ECO:0000313" key="4">
    <source>
        <dbReference type="Proteomes" id="UP000179807"/>
    </source>
</evidence>
<name>A0A1J4JZH5_9EUKA</name>
<dbReference type="Pfam" id="PF10557">
    <property type="entry name" value="Cullin_Nedd8"/>
    <property type="match status" value="1"/>
</dbReference>
<dbReference type="AlphaFoldDB" id="A0A1J4JZH5"/>
<comment type="caution">
    <text evidence="3">The sequence shown here is derived from an EMBL/GenBank/DDBJ whole genome shotgun (WGS) entry which is preliminary data.</text>
</comment>
<dbReference type="PANTHER" id="PTHR11932">
    <property type="entry name" value="CULLIN"/>
    <property type="match status" value="1"/>
</dbReference>
<dbReference type="GeneID" id="94841729"/>
<dbReference type="VEuPathDB" id="TrichDB:TRFO_29878"/>
<dbReference type="Gene3D" id="1.10.10.10">
    <property type="entry name" value="Winged helix-like DNA-binding domain superfamily/Winged helix DNA-binding domain"/>
    <property type="match status" value="1"/>
</dbReference>
<feature type="compositionally biased region" description="Polar residues" evidence="1">
    <location>
        <begin position="45"/>
        <end position="95"/>
    </location>
</feature>
<feature type="compositionally biased region" description="Low complexity" evidence="1">
    <location>
        <begin position="32"/>
        <end position="44"/>
    </location>
</feature>
<dbReference type="EMBL" id="MLAK01000848">
    <property type="protein sequence ID" value="OHT02932.1"/>
    <property type="molecule type" value="Genomic_DNA"/>
</dbReference>
<dbReference type="InterPro" id="IPR016159">
    <property type="entry name" value="Cullin_repeat-like_dom_sf"/>
</dbReference>
<proteinExistence type="predicted"/>
<evidence type="ECO:0000313" key="3">
    <source>
        <dbReference type="EMBL" id="OHT02932.1"/>
    </source>
</evidence>
<dbReference type="SUPFAM" id="SSF74788">
    <property type="entry name" value="Cullin repeat-like"/>
    <property type="match status" value="1"/>
</dbReference>
<dbReference type="SMART" id="SM00884">
    <property type="entry name" value="Cullin_Nedd8"/>
    <property type="match status" value="1"/>
</dbReference>
<accession>A0A1J4JZH5</accession>
<protein>
    <recommendedName>
        <fullName evidence="2">Cullin neddylation domain-containing protein</fullName>
    </recommendedName>
</protein>
<dbReference type="InterPro" id="IPR045093">
    <property type="entry name" value="Cullin"/>
</dbReference>
<dbReference type="OrthoDB" id="27073at2759"/>